<feature type="region of interest" description="Disordered" evidence="3">
    <location>
        <begin position="1"/>
        <end position="26"/>
    </location>
</feature>
<evidence type="ECO:0000256" key="3">
    <source>
        <dbReference type="SAM" id="MobiDB-lite"/>
    </source>
</evidence>
<dbReference type="InterPro" id="IPR002347">
    <property type="entry name" value="SDR_fam"/>
</dbReference>
<evidence type="ECO:0000313" key="4">
    <source>
        <dbReference type="EMBL" id="PYD77378.1"/>
    </source>
</evidence>
<protein>
    <recommendedName>
        <fullName evidence="6">SDR family NAD(P)-dependent oxidoreductase</fullName>
    </recommendedName>
</protein>
<accession>A0A318QJ48</accession>
<evidence type="ECO:0000256" key="1">
    <source>
        <dbReference type="ARBA" id="ARBA00006484"/>
    </source>
</evidence>
<evidence type="ECO:0008006" key="6">
    <source>
        <dbReference type="Google" id="ProtNLM"/>
    </source>
</evidence>
<comment type="caution">
    <text evidence="4">The sequence shown here is derived from an EMBL/GenBank/DDBJ whole genome shotgun (WGS) entry which is preliminary data.</text>
</comment>
<keyword evidence="2" id="KW-0560">Oxidoreductase</keyword>
<proteinExistence type="inferred from homology"/>
<reference evidence="4 5" key="1">
    <citation type="submission" date="2017-07" db="EMBL/GenBank/DDBJ databases">
        <title>A draft genome sequence of Komagataeibacter oboediens LMG 18849.</title>
        <authorList>
            <person name="Skraban J."/>
            <person name="Cleenwerck I."/>
            <person name="Vandamme P."/>
            <person name="Trcek J."/>
        </authorList>
    </citation>
    <scope>NUCLEOTIDE SEQUENCE [LARGE SCALE GENOMIC DNA]</scope>
    <source>
        <strain evidence="4 5">LMG 18849</strain>
    </source>
</reference>
<dbReference type="PANTHER" id="PTHR48107:SF7">
    <property type="entry name" value="RE15974P"/>
    <property type="match status" value="1"/>
</dbReference>
<organism evidence="4 5">
    <name type="scientific">Komagataeibacter oboediens</name>
    <dbReference type="NCBI Taxonomy" id="65958"/>
    <lineage>
        <taxon>Bacteria</taxon>
        <taxon>Pseudomonadati</taxon>
        <taxon>Pseudomonadota</taxon>
        <taxon>Alphaproteobacteria</taxon>
        <taxon>Acetobacterales</taxon>
        <taxon>Acetobacteraceae</taxon>
        <taxon>Komagataeibacter</taxon>
    </lineage>
</organism>
<dbReference type="AlphaFoldDB" id="A0A318QJ48"/>
<dbReference type="Gene3D" id="3.40.50.720">
    <property type="entry name" value="NAD(P)-binding Rossmann-like Domain"/>
    <property type="match status" value="1"/>
</dbReference>
<sequence>MIGYSDPPVMQAREASMMSDTRTPPDNTLANRVAIVTGASRGIGRAVALALARAGVHVAVNYHTNEVEARDVCR</sequence>
<dbReference type="Proteomes" id="UP000247417">
    <property type="component" value="Unassembled WGS sequence"/>
</dbReference>
<name>A0A318QJ48_9PROT</name>
<dbReference type="SUPFAM" id="SSF51735">
    <property type="entry name" value="NAD(P)-binding Rossmann-fold domains"/>
    <property type="match status" value="1"/>
</dbReference>
<gene>
    <name evidence="4" type="ORF">CFR80_18035</name>
</gene>
<dbReference type="InterPro" id="IPR036291">
    <property type="entry name" value="NAD(P)-bd_dom_sf"/>
</dbReference>
<evidence type="ECO:0000313" key="5">
    <source>
        <dbReference type="Proteomes" id="UP000247417"/>
    </source>
</evidence>
<dbReference type="GO" id="GO:0016614">
    <property type="term" value="F:oxidoreductase activity, acting on CH-OH group of donors"/>
    <property type="evidence" value="ECO:0007669"/>
    <property type="project" value="UniProtKB-ARBA"/>
</dbReference>
<comment type="similarity">
    <text evidence="1">Belongs to the short-chain dehydrogenases/reductases (SDR) family.</text>
</comment>
<dbReference type="EMBL" id="NKTX01000185">
    <property type="protein sequence ID" value="PYD77378.1"/>
    <property type="molecule type" value="Genomic_DNA"/>
</dbReference>
<dbReference type="Pfam" id="PF00106">
    <property type="entry name" value="adh_short"/>
    <property type="match status" value="1"/>
</dbReference>
<dbReference type="PANTHER" id="PTHR48107">
    <property type="entry name" value="NADPH-DEPENDENT ALDEHYDE REDUCTASE-LIKE PROTEIN, CHLOROPLASTIC-RELATED"/>
    <property type="match status" value="1"/>
</dbReference>
<evidence type="ECO:0000256" key="2">
    <source>
        <dbReference type="ARBA" id="ARBA00023002"/>
    </source>
</evidence>